<keyword evidence="3" id="KW-1185">Reference proteome</keyword>
<organism evidence="2 3">
    <name type="scientific">Allochromatium vinosum (strain ATCC 17899 / DSM 180 / NBRC 103801 / NCIMB 10441 / D)</name>
    <name type="common">Chromatium vinosum</name>
    <dbReference type="NCBI Taxonomy" id="572477"/>
    <lineage>
        <taxon>Bacteria</taxon>
        <taxon>Pseudomonadati</taxon>
        <taxon>Pseudomonadota</taxon>
        <taxon>Gammaproteobacteria</taxon>
        <taxon>Chromatiales</taxon>
        <taxon>Chromatiaceae</taxon>
        <taxon>Allochromatium</taxon>
    </lineage>
</organism>
<dbReference type="HOGENOM" id="CLU_120464_1_0_6"/>
<evidence type="ECO:0000313" key="3">
    <source>
        <dbReference type="Proteomes" id="UP000001441"/>
    </source>
</evidence>
<accession>D3RSU1</accession>
<feature type="chain" id="PRO_5003049570" description="FAD/FMN-containing dehydrogenase" evidence="1">
    <location>
        <begin position="17"/>
        <end position="156"/>
    </location>
</feature>
<gene>
    <name evidence="2" type="ordered locus">Alvin_1313</name>
</gene>
<evidence type="ECO:0000313" key="2">
    <source>
        <dbReference type="EMBL" id="ADC62250.1"/>
    </source>
</evidence>
<keyword evidence="1" id="KW-0732">Signal</keyword>
<dbReference type="eggNOG" id="ENOG50332RW">
    <property type="taxonomic scope" value="Bacteria"/>
</dbReference>
<dbReference type="KEGG" id="alv:Alvin_1313"/>
<reference evidence="2 3" key="1">
    <citation type="journal article" date="2011" name="Stand. Genomic Sci.">
        <title>Complete genome sequence of Allochromatium vinosum DSM 180(T).</title>
        <authorList>
            <person name="Weissgerber T."/>
            <person name="Zigann R."/>
            <person name="Bruce D."/>
            <person name="Chang Y.J."/>
            <person name="Detter J.C."/>
            <person name="Han C."/>
            <person name="Hauser L."/>
            <person name="Jeffries C.D."/>
            <person name="Land M."/>
            <person name="Munk A.C."/>
            <person name="Tapia R."/>
            <person name="Dahl C."/>
        </authorList>
    </citation>
    <scope>NUCLEOTIDE SEQUENCE [LARGE SCALE GENOMIC DNA]</scope>
    <source>
        <strain evidence="3">ATCC 17899 / DSM 180 / NBRC 103801 / NCIMB 10441 / D</strain>
    </source>
</reference>
<evidence type="ECO:0000256" key="1">
    <source>
        <dbReference type="SAM" id="SignalP"/>
    </source>
</evidence>
<protein>
    <recommendedName>
        <fullName evidence="4">FAD/FMN-containing dehydrogenase</fullName>
    </recommendedName>
</protein>
<sequence>MPSSFTLLPLMLPALAGTAELQVGDTAPALSLNDQHDTARTTLSVSRFLLFSADKDGSNLADAVLEGQTGETMEQAGIAYVADISAMPAMVTKMFAMPKLRKRPYPVLLGRAAEDTMNLPRQAGQVTVIELNGESVASIAFMSDVSALRARLGLTA</sequence>
<feature type="signal peptide" evidence="1">
    <location>
        <begin position="1"/>
        <end position="16"/>
    </location>
</feature>
<dbReference type="STRING" id="572477.Alvin_1313"/>
<dbReference type="RefSeq" id="WP_012970524.1">
    <property type="nucleotide sequence ID" value="NC_013851.1"/>
</dbReference>
<dbReference type="EMBL" id="CP001896">
    <property type="protein sequence ID" value="ADC62250.1"/>
    <property type="molecule type" value="Genomic_DNA"/>
</dbReference>
<dbReference type="AlphaFoldDB" id="D3RSU1"/>
<evidence type="ECO:0008006" key="4">
    <source>
        <dbReference type="Google" id="ProtNLM"/>
    </source>
</evidence>
<dbReference type="OrthoDB" id="5786920at2"/>
<name>D3RSU1_ALLVD</name>
<proteinExistence type="predicted"/>
<dbReference type="Proteomes" id="UP000001441">
    <property type="component" value="Chromosome"/>
</dbReference>